<evidence type="ECO:0000313" key="3">
    <source>
        <dbReference type="Proteomes" id="UP001160390"/>
    </source>
</evidence>
<dbReference type="Proteomes" id="UP001160390">
    <property type="component" value="Unassembled WGS sequence"/>
</dbReference>
<dbReference type="AlphaFoldDB" id="A0AA35PSL1"/>
<keyword evidence="1" id="KW-0732">Signal</keyword>
<evidence type="ECO:0000313" key="2">
    <source>
        <dbReference type="EMBL" id="CAI6014356.1"/>
    </source>
</evidence>
<dbReference type="EMBL" id="CABFNP030000426">
    <property type="protein sequence ID" value="CAI6014356.1"/>
    <property type="molecule type" value="Genomic_DNA"/>
</dbReference>
<keyword evidence="3" id="KW-1185">Reference proteome</keyword>
<sequence length="106" mass="11534">MKGSIWVGIAILLCCGDVFSQYKEEADTSGATEREPTVTDYGLFVLVEWERRCQSYAAEKARSKNKESKKAKEESICGGKEISSGCEEAGRIAEDSGQATEEGQVS</sequence>
<protein>
    <recommendedName>
        <fullName evidence="4">Secreted protein</fullName>
    </recommendedName>
</protein>
<feature type="chain" id="PRO_5041388709" description="Secreted protein" evidence="1">
    <location>
        <begin position="21"/>
        <end position="106"/>
    </location>
</feature>
<gene>
    <name evidence="2" type="ORF">CCHLO57077_00011394</name>
</gene>
<feature type="signal peptide" evidence="1">
    <location>
        <begin position="1"/>
        <end position="20"/>
    </location>
</feature>
<name>A0AA35PSL1_9HYPO</name>
<proteinExistence type="predicted"/>
<evidence type="ECO:0000256" key="1">
    <source>
        <dbReference type="SAM" id="SignalP"/>
    </source>
</evidence>
<accession>A0AA35PSL1</accession>
<organism evidence="2 3">
    <name type="scientific">Clonostachys chloroleuca</name>
    <dbReference type="NCBI Taxonomy" id="1926264"/>
    <lineage>
        <taxon>Eukaryota</taxon>
        <taxon>Fungi</taxon>
        <taxon>Dikarya</taxon>
        <taxon>Ascomycota</taxon>
        <taxon>Pezizomycotina</taxon>
        <taxon>Sordariomycetes</taxon>
        <taxon>Hypocreomycetidae</taxon>
        <taxon>Hypocreales</taxon>
        <taxon>Bionectriaceae</taxon>
        <taxon>Clonostachys</taxon>
    </lineage>
</organism>
<evidence type="ECO:0008006" key="4">
    <source>
        <dbReference type="Google" id="ProtNLM"/>
    </source>
</evidence>
<reference evidence="2" key="1">
    <citation type="submission" date="2023-01" db="EMBL/GenBank/DDBJ databases">
        <authorList>
            <person name="Piombo E."/>
        </authorList>
    </citation>
    <scope>NUCLEOTIDE SEQUENCE</scope>
</reference>
<comment type="caution">
    <text evidence="2">The sequence shown here is derived from an EMBL/GenBank/DDBJ whole genome shotgun (WGS) entry which is preliminary data.</text>
</comment>